<dbReference type="Gene3D" id="2.120.10.80">
    <property type="entry name" value="Kelch-type beta propeller"/>
    <property type="match status" value="3"/>
</dbReference>
<evidence type="ECO:0000259" key="3">
    <source>
        <dbReference type="PROSITE" id="PS50097"/>
    </source>
</evidence>
<dbReference type="EMBL" id="OV696696">
    <property type="protein sequence ID" value="CAH1239333.1"/>
    <property type="molecule type" value="Genomic_DNA"/>
</dbReference>
<evidence type="ECO:0000313" key="5">
    <source>
        <dbReference type="Proteomes" id="UP000838412"/>
    </source>
</evidence>
<dbReference type="AlphaFoldDB" id="A0A8J9YSG4"/>
<sequence>MQPPQGSPLFSAGRRRRRILSDSVELPFCDSFHASNVLRGLWEIRSEAKFCDLTLAVGAKEFCCHRNVLAAASSYFRAMFLTDLRESKQDKIVLKEVSPNIMHLAADRLRLHGEGPHHFSRIVLKEVSPNIMQLLIDYAYTGRVLITEQNVEALLPAANLFQFPAVRDACCQFLERQLEPTNCIGIHKFAETHHCKELAETSKAFVLDHFLDVCQSREFLALDKKFVVDYISSANLRVMKERVYEAVMSWVKHGVQRRAPALPELLGHVKLPFIAQHYFVTKIETEPLIVNSPRCIKVLQYTRNYHIFNNDPNSRPKFFMKPGRGREGTKQEVQEVMLVVGGCDGFFHYISNVDMFDPENHMWSPLAELPDAEKRDLSVVSLGTEVYVTGRHSGYGGVNGGFLLPVDMIDPENHMWSPLAELPDAEKRDLSVVSLGTEVYVTGGSDGKNVFPDTWRYSSQFDEWVKVAPMLTARHRHGTAVLGGHIYAVGGHDEASALSDVERYDPFSNEWHAAPPMPKAMEDFTLSAHGSNMYVIGSAPESENLEMQIFNHKTQSWNLAVPPSMPAHKYCLQSVCLDGLIYLIGADSREMYVFDPTRSEWTPVASMIEEHGNGTIGAVSGKIYVSGGYFTDITECYDPENDTWTNVGTVPQLRCYSGCVTIVKPNFIEWPELET</sequence>
<dbReference type="SMART" id="SM00875">
    <property type="entry name" value="BACK"/>
    <property type="match status" value="1"/>
</dbReference>
<keyword evidence="2" id="KW-0677">Repeat</keyword>
<name>A0A8J9YSG4_BRALA</name>
<dbReference type="PANTHER" id="PTHR24412">
    <property type="entry name" value="KELCH PROTEIN"/>
    <property type="match status" value="1"/>
</dbReference>
<dbReference type="PIRSF" id="PIRSF037037">
    <property type="entry name" value="Kelch-like_protein_gigaxonin"/>
    <property type="match status" value="1"/>
</dbReference>
<dbReference type="Pfam" id="PF01344">
    <property type="entry name" value="Kelch_1"/>
    <property type="match status" value="3"/>
</dbReference>
<dbReference type="SMART" id="SM00225">
    <property type="entry name" value="BTB"/>
    <property type="match status" value="1"/>
</dbReference>
<dbReference type="SUPFAM" id="SSF54695">
    <property type="entry name" value="POZ domain"/>
    <property type="match status" value="1"/>
</dbReference>
<reference evidence="4" key="1">
    <citation type="submission" date="2022-01" db="EMBL/GenBank/DDBJ databases">
        <authorList>
            <person name="Braso-Vives M."/>
        </authorList>
    </citation>
    <scope>NUCLEOTIDE SEQUENCE</scope>
</reference>
<dbReference type="SMART" id="SM00612">
    <property type="entry name" value="Kelch"/>
    <property type="match status" value="6"/>
</dbReference>
<dbReference type="InterPro" id="IPR017096">
    <property type="entry name" value="BTB-kelch_protein"/>
</dbReference>
<dbReference type="Gene3D" id="3.30.710.10">
    <property type="entry name" value="Potassium Channel Kv1.1, Chain A"/>
    <property type="match status" value="2"/>
</dbReference>
<dbReference type="InterPro" id="IPR015915">
    <property type="entry name" value="Kelch-typ_b-propeller"/>
</dbReference>
<dbReference type="SUPFAM" id="SSF117281">
    <property type="entry name" value="Kelch motif"/>
    <property type="match status" value="2"/>
</dbReference>
<dbReference type="Gene3D" id="1.25.40.420">
    <property type="match status" value="1"/>
</dbReference>
<dbReference type="Pfam" id="PF00651">
    <property type="entry name" value="BTB"/>
    <property type="match status" value="2"/>
</dbReference>
<dbReference type="PROSITE" id="PS50097">
    <property type="entry name" value="BTB"/>
    <property type="match status" value="1"/>
</dbReference>
<protein>
    <submittedName>
        <fullName evidence="4">KLHL21 protein</fullName>
    </submittedName>
</protein>
<keyword evidence="5" id="KW-1185">Reference proteome</keyword>
<evidence type="ECO:0000256" key="2">
    <source>
        <dbReference type="ARBA" id="ARBA00022737"/>
    </source>
</evidence>
<gene>
    <name evidence="4" type="primary">KLHL21</name>
    <name evidence="4" type="ORF">BLAG_LOCUS3669</name>
</gene>
<dbReference type="Pfam" id="PF07707">
    <property type="entry name" value="BACK"/>
    <property type="match status" value="1"/>
</dbReference>
<feature type="domain" description="BTB" evidence="3">
    <location>
        <begin position="51"/>
        <end position="148"/>
    </location>
</feature>
<dbReference type="InterPro" id="IPR006652">
    <property type="entry name" value="Kelch_1"/>
</dbReference>
<dbReference type="Proteomes" id="UP000838412">
    <property type="component" value="Chromosome 11"/>
</dbReference>
<keyword evidence="1" id="KW-0880">Kelch repeat</keyword>
<dbReference type="PANTHER" id="PTHR24412:SF498">
    <property type="entry name" value="KELCH-LIKE PROTEIN 26 ISOFORM X1"/>
    <property type="match status" value="1"/>
</dbReference>
<dbReference type="InterPro" id="IPR011705">
    <property type="entry name" value="BACK"/>
</dbReference>
<evidence type="ECO:0000313" key="4">
    <source>
        <dbReference type="EMBL" id="CAH1239333.1"/>
    </source>
</evidence>
<dbReference type="OrthoDB" id="19132at2759"/>
<dbReference type="InterPro" id="IPR057499">
    <property type="entry name" value="Kelch_FKB95"/>
</dbReference>
<evidence type="ECO:0000256" key="1">
    <source>
        <dbReference type="ARBA" id="ARBA00022441"/>
    </source>
</evidence>
<dbReference type="Pfam" id="PF25210">
    <property type="entry name" value="Kelch_FKB95"/>
    <property type="match status" value="1"/>
</dbReference>
<dbReference type="InterPro" id="IPR000210">
    <property type="entry name" value="BTB/POZ_dom"/>
</dbReference>
<dbReference type="InterPro" id="IPR011333">
    <property type="entry name" value="SKP1/BTB/POZ_sf"/>
</dbReference>
<dbReference type="FunFam" id="1.25.40.420:FF:000001">
    <property type="entry name" value="Kelch-like family member 12"/>
    <property type="match status" value="1"/>
</dbReference>
<accession>A0A8J9YSG4</accession>
<proteinExistence type="predicted"/>
<organism evidence="4 5">
    <name type="scientific">Branchiostoma lanceolatum</name>
    <name type="common">Common lancelet</name>
    <name type="synonym">Amphioxus lanceolatum</name>
    <dbReference type="NCBI Taxonomy" id="7740"/>
    <lineage>
        <taxon>Eukaryota</taxon>
        <taxon>Metazoa</taxon>
        <taxon>Chordata</taxon>
        <taxon>Cephalochordata</taxon>
        <taxon>Leptocardii</taxon>
        <taxon>Amphioxiformes</taxon>
        <taxon>Branchiostomatidae</taxon>
        <taxon>Branchiostoma</taxon>
    </lineage>
</organism>